<dbReference type="PANTHER" id="PTHR33415">
    <property type="entry name" value="PROTEIN EMBRYO DEFECTIVE 514"/>
    <property type="match status" value="1"/>
</dbReference>
<keyword evidence="2" id="KW-1185">Reference proteome</keyword>
<evidence type="ECO:0000313" key="1">
    <source>
        <dbReference type="EMBL" id="KAJ9166281.1"/>
    </source>
</evidence>
<gene>
    <name evidence="1" type="ORF">P3X46_021056</name>
</gene>
<dbReference type="PANTHER" id="PTHR33415:SF4">
    <property type="entry name" value="DCL PROTEIN (DUF3223)"/>
    <property type="match status" value="1"/>
</dbReference>
<reference evidence="1 2" key="1">
    <citation type="journal article" date="2023" name="Plant Biotechnol. J.">
        <title>Chromosome-level wild Hevea brasiliensis genome provides new tools for genomic-assisted breeding and valuable loci to elevate rubber yield.</title>
        <authorList>
            <person name="Cheng H."/>
            <person name="Song X."/>
            <person name="Hu Y."/>
            <person name="Wu T."/>
            <person name="Yang Q."/>
            <person name="An Z."/>
            <person name="Feng S."/>
            <person name="Deng Z."/>
            <person name="Wu W."/>
            <person name="Zeng X."/>
            <person name="Tu M."/>
            <person name="Wang X."/>
            <person name="Huang H."/>
        </authorList>
    </citation>
    <scope>NUCLEOTIDE SEQUENCE [LARGE SCALE GENOMIC DNA]</scope>
    <source>
        <strain evidence="1">MT/VB/25A 57/8</strain>
    </source>
</reference>
<dbReference type="Pfam" id="PF11523">
    <property type="entry name" value="DUF3223"/>
    <property type="match status" value="1"/>
</dbReference>
<dbReference type="Gene3D" id="3.10.450.40">
    <property type="match status" value="1"/>
</dbReference>
<comment type="caution">
    <text evidence="1">The sequence shown here is derived from an EMBL/GenBank/DDBJ whole genome shotgun (WGS) entry which is preliminary data.</text>
</comment>
<name>A0ABQ9LHV1_HEVBR</name>
<dbReference type="Proteomes" id="UP001174677">
    <property type="component" value="Chromosome 12"/>
</dbReference>
<accession>A0ABQ9LHV1</accession>
<sequence length="195" mass="22657">MAALLFLRGIPFLRVRLGRQRLAAGTLSPLRHPWSSTADPTKVDEEVSTAGKTTAVLSARDPPNYPRWDDPDYRKWKDKEEEILRDIEAIVTLTKEILHSDRYLDGEHLTAEDEKAVVENLLTYHPNSEDKIGCGLDSIMVDRHPQFRHSRCLFVVRTDGGWIDFSYHKCLRAYIRDKYPLHAERFIREHFKRGS</sequence>
<dbReference type="EMBL" id="JARPOI010000012">
    <property type="protein sequence ID" value="KAJ9166281.1"/>
    <property type="molecule type" value="Genomic_DNA"/>
</dbReference>
<dbReference type="InterPro" id="IPR044673">
    <property type="entry name" value="DCL-like"/>
</dbReference>
<organism evidence="1 2">
    <name type="scientific">Hevea brasiliensis</name>
    <name type="common">Para rubber tree</name>
    <name type="synonym">Siphonia brasiliensis</name>
    <dbReference type="NCBI Taxonomy" id="3981"/>
    <lineage>
        <taxon>Eukaryota</taxon>
        <taxon>Viridiplantae</taxon>
        <taxon>Streptophyta</taxon>
        <taxon>Embryophyta</taxon>
        <taxon>Tracheophyta</taxon>
        <taxon>Spermatophyta</taxon>
        <taxon>Magnoliopsida</taxon>
        <taxon>eudicotyledons</taxon>
        <taxon>Gunneridae</taxon>
        <taxon>Pentapetalae</taxon>
        <taxon>rosids</taxon>
        <taxon>fabids</taxon>
        <taxon>Malpighiales</taxon>
        <taxon>Euphorbiaceae</taxon>
        <taxon>Crotonoideae</taxon>
        <taxon>Micrandreae</taxon>
        <taxon>Hevea</taxon>
    </lineage>
</organism>
<protein>
    <submittedName>
        <fullName evidence="1">Uncharacterized protein</fullName>
    </submittedName>
</protein>
<proteinExistence type="predicted"/>
<evidence type="ECO:0000313" key="2">
    <source>
        <dbReference type="Proteomes" id="UP001174677"/>
    </source>
</evidence>